<sequence length="79" mass="9445">MKKSSFSSLNNFKSGEEAQRNHQMTHVREKKPEEVKKMQVKHDDINESAEAFIKRFRQHLQIQRLESIKNYEEMLARGL</sequence>
<accession>A0ACC2M4L6</accession>
<name>A0ACC2M4L6_PERAE</name>
<dbReference type="EMBL" id="CM056813">
    <property type="protein sequence ID" value="KAJ8640560.1"/>
    <property type="molecule type" value="Genomic_DNA"/>
</dbReference>
<evidence type="ECO:0000313" key="2">
    <source>
        <dbReference type="Proteomes" id="UP001234297"/>
    </source>
</evidence>
<proteinExistence type="predicted"/>
<comment type="caution">
    <text evidence="1">The sequence shown here is derived from an EMBL/GenBank/DDBJ whole genome shotgun (WGS) entry which is preliminary data.</text>
</comment>
<organism evidence="1 2">
    <name type="scientific">Persea americana</name>
    <name type="common">Avocado</name>
    <dbReference type="NCBI Taxonomy" id="3435"/>
    <lineage>
        <taxon>Eukaryota</taxon>
        <taxon>Viridiplantae</taxon>
        <taxon>Streptophyta</taxon>
        <taxon>Embryophyta</taxon>
        <taxon>Tracheophyta</taxon>
        <taxon>Spermatophyta</taxon>
        <taxon>Magnoliopsida</taxon>
        <taxon>Magnoliidae</taxon>
        <taxon>Laurales</taxon>
        <taxon>Lauraceae</taxon>
        <taxon>Persea</taxon>
    </lineage>
</organism>
<reference evidence="1 2" key="1">
    <citation type="journal article" date="2022" name="Hortic Res">
        <title>A haplotype resolved chromosomal level avocado genome allows analysis of novel avocado genes.</title>
        <authorList>
            <person name="Nath O."/>
            <person name="Fletcher S.J."/>
            <person name="Hayward A."/>
            <person name="Shaw L.M."/>
            <person name="Masouleh A.K."/>
            <person name="Furtado A."/>
            <person name="Henry R.J."/>
            <person name="Mitter N."/>
        </authorList>
    </citation>
    <scope>NUCLEOTIDE SEQUENCE [LARGE SCALE GENOMIC DNA]</scope>
    <source>
        <strain evidence="2">cv. Hass</strain>
    </source>
</reference>
<evidence type="ECO:0000313" key="1">
    <source>
        <dbReference type="EMBL" id="KAJ8640560.1"/>
    </source>
</evidence>
<keyword evidence="2" id="KW-1185">Reference proteome</keyword>
<protein>
    <submittedName>
        <fullName evidence="1">Uncharacterized protein</fullName>
    </submittedName>
</protein>
<dbReference type="Proteomes" id="UP001234297">
    <property type="component" value="Chromosome 5"/>
</dbReference>
<gene>
    <name evidence="1" type="ORF">MRB53_017254</name>
</gene>